<dbReference type="AlphaFoldDB" id="A0A4C1VDD8"/>
<sequence length="149" mass="16861">MIPQRALSTSSLIKTLSRIAYIMRMNLRRRRDHHKKRHNSGPTARLDTFNYVGKANILIQRKNINLCPPKTASSIKSSHDTFDCGTWHSASPAHRRRAAAGPGAQRPGFGRVLQELCLEINTPIRDKLLDDAYASSIKRSHKEYNTADQ</sequence>
<protein>
    <submittedName>
        <fullName evidence="1">Uncharacterized protein</fullName>
    </submittedName>
</protein>
<name>A0A4C1VDD8_EUMVA</name>
<evidence type="ECO:0000313" key="1">
    <source>
        <dbReference type="EMBL" id="GBP36550.1"/>
    </source>
</evidence>
<organism evidence="1 2">
    <name type="scientific">Eumeta variegata</name>
    <name type="common">Bagworm moth</name>
    <name type="synonym">Eumeta japonica</name>
    <dbReference type="NCBI Taxonomy" id="151549"/>
    <lineage>
        <taxon>Eukaryota</taxon>
        <taxon>Metazoa</taxon>
        <taxon>Ecdysozoa</taxon>
        <taxon>Arthropoda</taxon>
        <taxon>Hexapoda</taxon>
        <taxon>Insecta</taxon>
        <taxon>Pterygota</taxon>
        <taxon>Neoptera</taxon>
        <taxon>Endopterygota</taxon>
        <taxon>Lepidoptera</taxon>
        <taxon>Glossata</taxon>
        <taxon>Ditrysia</taxon>
        <taxon>Tineoidea</taxon>
        <taxon>Psychidae</taxon>
        <taxon>Oiketicinae</taxon>
        <taxon>Eumeta</taxon>
    </lineage>
</organism>
<reference evidence="1 2" key="1">
    <citation type="journal article" date="2019" name="Commun. Biol.">
        <title>The bagworm genome reveals a unique fibroin gene that provides high tensile strength.</title>
        <authorList>
            <person name="Kono N."/>
            <person name="Nakamura H."/>
            <person name="Ohtoshi R."/>
            <person name="Tomita M."/>
            <person name="Numata K."/>
            <person name="Arakawa K."/>
        </authorList>
    </citation>
    <scope>NUCLEOTIDE SEQUENCE [LARGE SCALE GENOMIC DNA]</scope>
</reference>
<keyword evidence="2" id="KW-1185">Reference proteome</keyword>
<gene>
    <name evidence="1" type="ORF">EVAR_8385_1</name>
</gene>
<dbReference type="Proteomes" id="UP000299102">
    <property type="component" value="Unassembled WGS sequence"/>
</dbReference>
<comment type="caution">
    <text evidence="1">The sequence shown here is derived from an EMBL/GenBank/DDBJ whole genome shotgun (WGS) entry which is preliminary data.</text>
</comment>
<dbReference type="EMBL" id="BGZK01000319">
    <property type="protein sequence ID" value="GBP36550.1"/>
    <property type="molecule type" value="Genomic_DNA"/>
</dbReference>
<evidence type="ECO:0000313" key="2">
    <source>
        <dbReference type="Proteomes" id="UP000299102"/>
    </source>
</evidence>
<proteinExistence type="predicted"/>
<accession>A0A4C1VDD8</accession>